<organism evidence="1">
    <name type="scientific">marine sediment metagenome</name>
    <dbReference type="NCBI Taxonomy" id="412755"/>
    <lineage>
        <taxon>unclassified sequences</taxon>
        <taxon>metagenomes</taxon>
        <taxon>ecological metagenomes</taxon>
    </lineage>
</organism>
<reference evidence="1" key="1">
    <citation type="journal article" date="2015" name="Nature">
        <title>Complex archaea that bridge the gap between prokaryotes and eukaryotes.</title>
        <authorList>
            <person name="Spang A."/>
            <person name="Saw J.H."/>
            <person name="Jorgensen S.L."/>
            <person name="Zaremba-Niedzwiedzka K."/>
            <person name="Martijn J."/>
            <person name="Lind A.E."/>
            <person name="van Eijk R."/>
            <person name="Schleper C."/>
            <person name="Guy L."/>
            <person name="Ettema T.J."/>
        </authorList>
    </citation>
    <scope>NUCLEOTIDE SEQUENCE</scope>
</reference>
<name>A0A0F9VAJ6_9ZZZZ</name>
<proteinExistence type="predicted"/>
<evidence type="ECO:0000313" key="1">
    <source>
        <dbReference type="EMBL" id="KKN70586.1"/>
    </source>
</evidence>
<dbReference type="AlphaFoldDB" id="A0A0F9VAJ6"/>
<gene>
    <name evidence="1" type="ORF">LCGC14_0430170</name>
</gene>
<protein>
    <submittedName>
        <fullName evidence="1">Uncharacterized protein</fullName>
    </submittedName>
</protein>
<accession>A0A0F9VAJ6</accession>
<comment type="caution">
    <text evidence="1">The sequence shown here is derived from an EMBL/GenBank/DDBJ whole genome shotgun (WGS) entry which is preliminary data.</text>
</comment>
<dbReference type="EMBL" id="LAZR01000401">
    <property type="protein sequence ID" value="KKN70586.1"/>
    <property type="molecule type" value="Genomic_DNA"/>
</dbReference>
<sequence length="39" mass="4535">MGEVCTRCREVIYGPVEYDIFEHPFHSDSFGCKIQKDTP</sequence>